<dbReference type="PROSITE" id="PS00138">
    <property type="entry name" value="SUBTILASE_SER"/>
    <property type="match status" value="1"/>
</dbReference>
<dbReference type="InterPro" id="IPR008963">
    <property type="entry name" value="Purple_acid_Pase-like_N"/>
</dbReference>
<dbReference type="SUPFAM" id="SSF141072">
    <property type="entry name" value="CalX-like"/>
    <property type="match status" value="1"/>
</dbReference>
<dbReference type="Gene3D" id="2.60.40.2030">
    <property type="match status" value="1"/>
</dbReference>
<dbReference type="InterPro" id="IPR003961">
    <property type="entry name" value="FN3_dom"/>
</dbReference>
<evidence type="ECO:0000313" key="8">
    <source>
        <dbReference type="EMBL" id="TWW10011.1"/>
    </source>
</evidence>
<gene>
    <name evidence="8" type="ORF">E3A20_08610</name>
</gene>
<dbReference type="GO" id="GO:0003993">
    <property type="term" value="F:acid phosphatase activity"/>
    <property type="evidence" value="ECO:0007669"/>
    <property type="project" value="InterPro"/>
</dbReference>
<dbReference type="SUPFAM" id="SSF52743">
    <property type="entry name" value="Subtilisin-like"/>
    <property type="match status" value="1"/>
</dbReference>
<evidence type="ECO:0000256" key="5">
    <source>
        <dbReference type="PROSITE-ProRule" id="PRU01240"/>
    </source>
</evidence>
<reference evidence="8 9" key="2">
    <citation type="submission" date="2019-08" db="EMBL/GenBank/DDBJ databases">
        <authorList>
            <person name="Henke P."/>
        </authorList>
    </citation>
    <scope>NUCLEOTIDE SEQUENCE [LARGE SCALE GENOMIC DNA]</scope>
    <source>
        <strain evidence="8">Phe10_nw2017</strain>
    </source>
</reference>
<dbReference type="InterPro" id="IPR036852">
    <property type="entry name" value="Peptidase_S8/S53_dom_sf"/>
</dbReference>
<dbReference type="InterPro" id="IPR051048">
    <property type="entry name" value="Peptidase_S8/S53_subtilisin"/>
</dbReference>
<evidence type="ECO:0000256" key="2">
    <source>
        <dbReference type="ARBA" id="ARBA00022670"/>
    </source>
</evidence>
<evidence type="ECO:0000256" key="6">
    <source>
        <dbReference type="SAM" id="MobiDB-lite"/>
    </source>
</evidence>
<dbReference type="InterPro" id="IPR015500">
    <property type="entry name" value="Peptidase_S8_subtilisin-rel"/>
</dbReference>
<dbReference type="Pfam" id="PF16656">
    <property type="entry name" value="Pur_ac_phosph_N"/>
    <property type="match status" value="1"/>
</dbReference>
<keyword evidence="9" id="KW-1185">Reference proteome</keyword>
<dbReference type="PROSITE" id="PS00137">
    <property type="entry name" value="SUBTILASE_HIS"/>
    <property type="match status" value="1"/>
</dbReference>
<dbReference type="InterPro" id="IPR015914">
    <property type="entry name" value="PAPs_N"/>
</dbReference>
<dbReference type="PROSITE" id="PS50853">
    <property type="entry name" value="FN3"/>
    <property type="match status" value="1"/>
</dbReference>
<feature type="region of interest" description="Disordered" evidence="6">
    <location>
        <begin position="1520"/>
        <end position="1544"/>
    </location>
</feature>
<dbReference type="Gene3D" id="2.60.40.380">
    <property type="entry name" value="Purple acid phosphatase-like, N-terminal"/>
    <property type="match status" value="1"/>
</dbReference>
<feature type="compositionally biased region" description="Polar residues" evidence="6">
    <location>
        <begin position="1520"/>
        <end position="1532"/>
    </location>
</feature>
<dbReference type="InterPro" id="IPR022398">
    <property type="entry name" value="Peptidase_S8_His-AS"/>
</dbReference>
<reference evidence="8 9" key="1">
    <citation type="submission" date="2019-08" db="EMBL/GenBank/DDBJ databases">
        <title>100 year-old enigma solved: identification of Planctomyces bekefii, the type genus and species of the phylum Planctomycetes.</title>
        <authorList>
            <person name="Svetlana D.N."/>
            <person name="Overmann J."/>
        </authorList>
    </citation>
    <scope>NUCLEOTIDE SEQUENCE [LARGE SCALE GENOMIC DNA]</scope>
    <source>
        <strain evidence="8">Phe10_nw2017</strain>
    </source>
</reference>
<dbReference type="InterPro" id="IPR000209">
    <property type="entry name" value="Peptidase_S8/S53_dom"/>
</dbReference>
<dbReference type="PRINTS" id="PR00723">
    <property type="entry name" value="SUBTILISIN"/>
</dbReference>
<keyword evidence="4 5" id="KW-0720">Serine protease</keyword>
<accession>A0A5C6MAY7</accession>
<dbReference type="GO" id="GO:0006508">
    <property type="term" value="P:proteolysis"/>
    <property type="evidence" value="ECO:0007669"/>
    <property type="project" value="UniProtKB-KW"/>
</dbReference>
<dbReference type="InterPro" id="IPR011042">
    <property type="entry name" value="6-blade_b-propeller_TolB-like"/>
</dbReference>
<feature type="active site" description="Charge relay system" evidence="5">
    <location>
        <position position="234"/>
    </location>
</feature>
<dbReference type="PROSITE" id="PS51892">
    <property type="entry name" value="SUBTILASE"/>
    <property type="match status" value="1"/>
</dbReference>
<feature type="domain" description="Fibronectin type-III" evidence="7">
    <location>
        <begin position="576"/>
        <end position="666"/>
    </location>
</feature>
<dbReference type="Proteomes" id="UP000321083">
    <property type="component" value="Unassembled WGS sequence"/>
</dbReference>
<feature type="active site" description="Charge relay system" evidence="5">
    <location>
        <position position="177"/>
    </location>
</feature>
<keyword evidence="3 5" id="KW-0378">Hydrolase</keyword>
<organism evidence="8 9">
    <name type="scientific">Planctomyces bekefii</name>
    <dbReference type="NCBI Taxonomy" id="1653850"/>
    <lineage>
        <taxon>Bacteria</taxon>
        <taxon>Pseudomonadati</taxon>
        <taxon>Planctomycetota</taxon>
        <taxon>Planctomycetia</taxon>
        <taxon>Planctomycetales</taxon>
        <taxon>Planctomycetaceae</taxon>
        <taxon>Planctomyces</taxon>
    </lineage>
</organism>
<evidence type="ECO:0000259" key="7">
    <source>
        <dbReference type="PROSITE" id="PS50853"/>
    </source>
</evidence>
<protein>
    <submittedName>
        <fullName evidence="8">Peptidase S8</fullName>
    </submittedName>
</protein>
<dbReference type="GO" id="GO:0004252">
    <property type="term" value="F:serine-type endopeptidase activity"/>
    <property type="evidence" value="ECO:0007669"/>
    <property type="project" value="UniProtKB-UniRule"/>
</dbReference>
<feature type="active site" description="Charge relay system" evidence="5">
    <location>
        <position position="411"/>
    </location>
</feature>
<comment type="similarity">
    <text evidence="1 5">Belongs to the peptidase S8 family.</text>
</comment>
<dbReference type="GO" id="GO:0046872">
    <property type="term" value="F:metal ion binding"/>
    <property type="evidence" value="ECO:0007669"/>
    <property type="project" value="InterPro"/>
</dbReference>
<comment type="caution">
    <text evidence="8">The sequence shown here is derived from an EMBL/GenBank/DDBJ whole genome shotgun (WGS) entry which is preliminary data.</text>
</comment>
<dbReference type="Pfam" id="PF22148">
    <property type="entry name" value="Fervidolysin_NPro-like"/>
    <property type="match status" value="1"/>
</dbReference>
<dbReference type="SUPFAM" id="SSF49363">
    <property type="entry name" value="Purple acid phosphatase, N-terminal domain"/>
    <property type="match status" value="1"/>
</dbReference>
<dbReference type="PANTHER" id="PTHR43399">
    <property type="entry name" value="SUBTILISIN-RELATED"/>
    <property type="match status" value="1"/>
</dbReference>
<dbReference type="CDD" id="cd07473">
    <property type="entry name" value="Peptidases_S8_Subtilisin_like"/>
    <property type="match status" value="1"/>
</dbReference>
<dbReference type="PANTHER" id="PTHR43399:SF4">
    <property type="entry name" value="CELL WALL-ASSOCIATED PROTEASE"/>
    <property type="match status" value="1"/>
</dbReference>
<evidence type="ECO:0000256" key="1">
    <source>
        <dbReference type="ARBA" id="ARBA00011073"/>
    </source>
</evidence>
<keyword evidence="2 5" id="KW-0645">Protease</keyword>
<dbReference type="InterPro" id="IPR038081">
    <property type="entry name" value="CalX-like_sf"/>
</dbReference>
<dbReference type="Gene3D" id="3.40.50.200">
    <property type="entry name" value="Peptidase S8/S53 domain"/>
    <property type="match status" value="1"/>
</dbReference>
<evidence type="ECO:0000313" key="9">
    <source>
        <dbReference type="Proteomes" id="UP000321083"/>
    </source>
</evidence>
<sequence length="1590" mass="166653">MFGRNRGNRRAIGTVRRSGLQSLEPRVLLTEFSGMDFVAGELLVQYAPQVTLAERTSARSDLGLEVAETLHTKAMQSAGSGVLERVLLPAGARMEEVMEVLKNDSRVLFAEPNYRYQPSLISNDPKYLDGSLWGMFGSDMPTASGPAGTTNRYGSNAEAAWNLNLTGARNVYVGVIDQGIQIQHPDLAPNIWINPGEIANDGVDNDGNGYVDDVNGWDFCNNDKTVYDLGQDSHGTHVAGTIGAVGGNQKGVAGVNWAVTMIPCKFMGLDGGDTLDAVKALDYVTDLKTRYGINVVATNNSWGGGGYSEALHNAIIRSAKKDILFVASAGNAADNNDSSPQYPCGYNSKAATNSESAATYDSIISVASITSTGAMSSFSCYGLETVDLGAPGSSVISTIPDSSYGNMSGTSMAAPHVTGAIALFASAQSGRVSAESIRAALLGSTTHTASLAGRTVTGGRLNVYDMVRNSAFIDFNQQVYGPTQTVRIFVSDGDSNVNAGMIDSVVVLVHSTSETTPLSVVLYETDVNSGVFSGSVGLGTGTAVQDSLLQVSHGDVISASFAARGLSDTATVDALPPMIHSISALPSRLSAVVNWQTTEEATGRVWYGTGRESLTKSAATDATGLIQTLNLQALTPSTTWYYRVEAADPAGNTVSSDVYSFTTVAPAPILFVDDDHGARFEQYFQAALSTGSFSFDTWDVAASGASPTASDLRKYPRVIWNTGYDYSGPGTGLSAAEQEAIAGYLNSGGRIFISGQDVLHSGVTSEFMENCLKVSSYASDVITTAHTETGVIDSTITAGMSLAVVAPTGFPRLYVDALTPVLGASGILQHGVYSVASPFSAISYRGDYAVGGFGMVFSTVPFESLSTTAAAPNNQVTFLTRVMEYLNGPSFAVDVSAPLGPTTTEAGGRATFKVTLKSKPSTNVTVPITVSDTTEARLSAASLVFTPANWSQPQTVTVTGLNDDVDDGNISYQVQLGLTVSGNPAWNGIDPPDVALSNLDDDTAGITVGTISGTTTTEAGGAVSFTVRLNSEPTTSVTLPFSSDDTTEGIVSPASVTFTAANWNLPVIVRGVGVDDWIDDGDLPWKLIINPAVSQDPLYSGLNPADFSLLNRDDDTSGIALGAISGTTTSESGGSVSFTVRLTSEPAAAVRIGFTSSDTTEGTVSPGAVTFTAANWNMPVTVTGTGVDDAVYDGNVAWTLVTVPATSTDIRYNGLNPADFVLTNLDNEQPPATKFYVVDDGTENRSFEYDSSGALIEINPLNSGNSSPRGVAMTSVGDRMWVIDANRGVYVYNTSGGLLGSWTLGGLPAKATVEGIATNGTHVWIIDSFGKKIYYYANAATRTSGTQSATSSFSMLSANTNPRDVVWGRQDNVSYLWVVDDGSSADRVFRYTLNTSGVSTAGSSWTISTQNAGPTGIAIDPSDGTMDIWISDSRTDRVYRYADGRTSSAPVLASSFALGSANTNPQGLADPPPVAAESLLPGYVSERVAAAPVFGFPSVINRRNLPPTAGVSAGQPVLNNLASPVSRPSSTASRKKSAIRFTDDEHRGSECRTVGFSRFPVVQTVNPVKSRELLDDVFGQLSSSGLSWLH</sequence>
<dbReference type="SUPFAM" id="SSF63825">
    <property type="entry name" value="YWTD domain"/>
    <property type="match status" value="1"/>
</dbReference>
<proteinExistence type="inferred from homology"/>
<dbReference type="Pfam" id="PF00082">
    <property type="entry name" value="Peptidase_S8"/>
    <property type="match status" value="1"/>
</dbReference>
<dbReference type="EMBL" id="SRHE01000127">
    <property type="protein sequence ID" value="TWW10011.1"/>
    <property type="molecule type" value="Genomic_DNA"/>
</dbReference>
<dbReference type="Gene3D" id="2.120.10.30">
    <property type="entry name" value="TolB, C-terminal domain"/>
    <property type="match status" value="1"/>
</dbReference>
<dbReference type="InterPro" id="IPR054399">
    <property type="entry name" value="Fervidolysin-like_N_prodom"/>
</dbReference>
<name>A0A5C6MAY7_9PLAN</name>
<evidence type="ECO:0000256" key="3">
    <source>
        <dbReference type="ARBA" id="ARBA00022801"/>
    </source>
</evidence>
<evidence type="ECO:0000256" key="4">
    <source>
        <dbReference type="ARBA" id="ARBA00022825"/>
    </source>
</evidence>
<dbReference type="InterPro" id="IPR034204">
    <property type="entry name" value="PfSUB1-like_cat_dom"/>
</dbReference>
<dbReference type="InterPro" id="IPR023828">
    <property type="entry name" value="Peptidase_S8_Ser-AS"/>
</dbReference>